<dbReference type="InterPro" id="IPR053151">
    <property type="entry name" value="RNase_H-like"/>
</dbReference>
<keyword evidence="3" id="KW-1185">Reference proteome</keyword>
<dbReference type="CDD" id="cd06222">
    <property type="entry name" value="RNase_H_like"/>
    <property type="match status" value="1"/>
</dbReference>
<dbReference type="Proteomes" id="UP000823775">
    <property type="component" value="Unassembled WGS sequence"/>
</dbReference>
<gene>
    <name evidence="2" type="ORF">HAX54_027545</name>
</gene>
<evidence type="ECO:0000313" key="3">
    <source>
        <dbReference type="Proteomes" id="UP000823775"/>
    </source>
</evidence>
<dbReference type="EMBL" id="JACEIK010003343">
    <property type="protein sequence ID" value="MCD9641379.1"/>
    <property type="molecule type" value="Genomic_DNA"/>
</dbReference>
<dbReference type="Pfam" id="PF13456">
    <property type="entry name" value="RVT_3"/>
    <property type="match status" value="1"/>
</dbReference>
<dbReference type="Gene3D" id="3.30.420.10">
    <property type="entry name" value="Ribonuclease H-like superfamily/Ribonuclease H"/>
    <property type="match status" value="1"/>
</dbReference>
<protein>
    <recommendedName>
        <fullName evidence="1">RNase H type-1 domain-containing protein</fullName>
    </recommendedName>
</protein>
<dbReference type="PANTHER" id="PTHR47723:SF19">
    <property type="entry name" value="POLYNUCLEOTIDYL TRANSFERASE, RIBONUCLEASE H-LIKE SUPERFAMILY PROTEIN"/>
    <property type="match status" value="1"/>
</dbReference>
<dbReference type="SUPFAM" id="SSF53098">
    <property type="entry name" value="Ribonuclease H-like"/>
    <property type="match status" value="1"/>
</dbReference>
<dbReference type="InterPro" id="IPR036397">
    <property type="entry name" value="RNaseH_sf"/>
</dbReference>
<dbReference type="InterPro" id="IPR002156">
    <property type="entry name" value="RNaseH_domain"/>
</dbReference>
<name>A0ABS8V5F1_DATST</name>
<dbReference type="InterPro" id="IPR012337">
    <property type="entry name" value="RNaseH-like_sf"/>
</dbReference>
<evidence type="ECO:0000313" key="2">
    <source>
        <dbReference type="EMBL" id="MCD9641379.1"/>
    </source>
</evidence>
<dbReference type="InterPro" id="IPR044730">
    <property type="entry name" value="RNase_H-like_dom_plant"/>
</dbReference>
<accession>A0ABS8V5F1</accession>
<organism evidence="2 3">
    <name type="scientific">Datura stramonium</name>
    <name type="common">Jimsonweed</name>
    <name type="synonym">Common thornapple</name>
    <dbReference type="NCBI Taxonomy" id="4076"/>
    <lineage>
        <taxon>Eukaryota</taxon>
        <taxon>Viridiplantae</taxon>
        <taxon>Streptophyta</taxon>
        <taxon>Embryophyta</taxon>
        <taxon>Tracheophyta</taxon>
        <taxon>Spermatophyta</taxon>
        <taxon>Magnoliopsida</taxon>
        <taxon>eudicotyledons</taxon>
        <taxon>Gunneridae</taxon>
        <taxon>Pentapetalae</taxon>
        <taxon>asterids</taxon>
        <taxon>lamiids</taxon>
        <taxon>Solanales</taxon>
        <taxon>Solanaceae</taxon>
        <taxon>Solanoideae</taxon>
        <taxon>Datureae</taxon>
        <taxon>Datura</taxon>
    </lineage>
</organism>
<reference evidence="2 3" key="1">
    <citation type="journal article" date="2021" name="BMC Genomics">
        <title>Datura genome reveals duplications of psychoactive alkaloid biosynthetic genes and high mutation rate following tissue culture.</title>
        <authorList>
            <person name="Rajewski A."/>
            <person name="Carter-House D."/>
            <person name="Stajich J."/>
            <person name="Litt A."/>
        </authorList>
    </citation>
    <scope>NUCLEOTIDE SEQUENCE [LARGE SCALE GENOMIC DNA]</scope>
    <source>
        <strain evidence="2">AR-01</strain>
    </source>
</reference>
<comment type="caution">
    <text evidence="2">The sequence shown here is derived from an EMBL/GenBank/DDBJ whole genome shotgun (WGS) entry which is preliminary data.</text>
</comment>
<proteinExistence type="predicted"/>
<sequence>MNVDGCSKRNPRQAGGGCIVRNHRGRMIMAFASYYGHCSNNNNEIEARAILQGLKICIEKSLNNIIIESNSKLMIDIMNRKATSLWQIQADYVANVGVKNRYRAVFTADLSLPRQVRASLKQDKRASQTLGSDPRTVFVDISMI</sequence>
<feature type="domain" description="RNase H type-1" evidence="1">
    <location>
        <begin position="2"/>
        <end position="83"/>
    </location>
</feature>
<dbReference type="PANTHER" id="PTHR47723">
    <property type="entry name" value="OS05G0353850 PROTEIN"/>
    <property type="match status" value="1"/>
</dbReference>
<evidence type="ECO:0000259" key="1">
    <source>
        <dbReference type="Pfam" id="PF13456"/>
    </source>
</evidence>